<dbReference type="PANTHER" id="PTHR46718">
    <property type="entry name" value="ASPARTATE-SEMIALDEHYDE DEHYDROGENASE"/>
    <property type="match status" value="1"/>
</dbReference>
<evidence type="ECO:0000256" key="7">
    <source>
        <dbReference type="PIRSR" id="PIRSR000148-1"/>
    </source>
</evidence>
<dbReference type="Gene3D" id="3.30.360.10">
    <property type="entry name" value="Dihydrodipicolinate Reductase, domain 2"/>
    <property type="match status" value="1"/>
</dbReference>
<dbReference type="InterPro" id="IPR000534">
    <property type="entry name" value="Semialdehyde_DH_NAD-bd"/>
</dbReference>
<dbReference type="CDD" id="cd02315">
    <property type="entry name" value="ScASADH_like_N"/>
    <property type="match status" value="1"/>
</dbReference>
<dbReference type="GO" id="GO:0004073">
    <property type="term" value="F:aspartate-semialdehyde dehydrogenase activity"/>
    <property type="evidence" value="ECO:0007669"/>
    <property type="project" value="UniProtKB-EC"/>
</dbReference>
<dbReference type="SMART" id="SM00859">
    <property type="entry name" value="Semialdhyde_dh"/>
    <property type="match status" value="1"/>
</dbReference>
<feature type="active site" description="Proton acceptor" evidence="7">
    <location>
        <position position="243"/>
    </location>
</feature>
<dbReference type="Gene3D" id="3.40.50.720">
    <property type="entry name" value="NAD(P)-binding Rossmann-like Domain"/>
    <property type="match status" value="1"/>
</dbReference>
<reference evidence="10" key="1">
    <citation type="submission" date="2023-07" db="EMBL/GenBank/DDBJ databases">
        <authorList>
            <person name="Haufschild T."/>
            <person name="Kallscheuer N."/>
            <person name="Hammer J."/>
            <person name="Kohn T."/>
            <person name="Kabuu M."/>
            <person name="Jogler M."/>
            <person name="Wohfarth N."/>
            <person name="Heuer A."/>
            <person name="Rohde M."/>
            <person name="van Teeseling M.C.F."/>
            <person name="Jogler C."/>
        </authorList>
    </citation>
    <scope>NUCLEOTIDE SEQUENCE</scope>
    <source>
        <strain evidence="9">Strain 138</strain>
        <strain evidence="10">Strain 318</strain>
    </source>
</reference>
<keyword evidence="4" id="KW-0521">NADP</keyword>
<dbReference type="GO" id="GO:0009086">
    <property type="term" value="P:methionine biosynthetic process"/>
    <property type="evidence" value="ECO:0007669"/>
    <property type="project" value="UniProtKB-KW"/>
</dbReference>
<feature type="domain" description="Semialdehyde dehydrogenase NAD-binding" evidence="8">
    <location>
        <begin position="7"/>
        <end position="131"/>
    </location>
</feature>
<dbReference type="Pfam" id="PF02774">
    <property type="entry name" value="Semialdhyde_dhC"/>
    <property type="match status" value="1"/>
</dbReference>
<gene>
    <name evidence="10" type="primary">asd</name>
    <name evidence="9" type="ORF">Strain138_001677</name>
    <name evidence="10" type="ORF">Strain318_001676</name>
</gene>
<evidence type="ECO:0000313" key="10">
    <source>
        <dbReference type="EMBL" id="WKW15299.1"/>
    </source>
</evidence>
<name>A0AA49Q816_9BACT</name>
<dbReference type="EMBL" id="CP130613">
    <property type="protein sequence ID" value="WKW15299.1"/>
    <property type="molecule type" value="Genomic_DNA"/>
</dbReference>
<evidence type="ECO:0000256" key="4">
    <source>
        <dbReference type="ARBA" id="ARBA00022857"/>
    </source>
</evidence>
<dbReference type="FunFam" id="3.30.360.10:FF:000016">
    <property type="entry name" value="Probable aspartate-semialdehyde dehydrogenase"/>
    <property type="match status" value="1"/>
</dbReference>
<evidence type="ECO:0000259" key="8">
    <source>
        <dbReference type="SMART" id="SM00859"/>
    </source>
</evidence>
<dbReference type="NCBIfam" id="NF006416">
    <property type="entry name" value="PRK08664.1"/>
    <property type="match status" value="1"/>
</dbReference>
<evidence type="ECO:0000256" key="3">
    <source>
        <dbReference type="ARBA" id="ARBA00022697"/>
    </source>
</evidence>
<dbReference type="PANTHER" id="PTHR46718:SF1">
    <property type="entry name" value="ASPARTATE-SEMIALDEHYDE DEHYDROGENASE"/>
    <property type="match status" value="1"/>
</dbReference>
<evidence type="ECO:0000256" key="5">
    <source>
        <dbReference type="ARBA" id="ARBA00023002"/>
    </source>
</evidence>
<dbReference type="GO" id="GO:0050661">
    <property type="term" value="F:NADP binding"/>
    <property type="evidence" value="ECO:0007669"/>
    <property type="project" value="InterPro"/>
</dbReference>
<dbReference type="RefSeq" id="WP_367885269.1">
    <property type="nucleotide sequence ID" value="NZ_CP130612.1"/>
</dbReference>
<dbReference type="InterPro" id="IPR012280">
    <property type="entry name" value="Semialdhyde_DH_dimer_dom"/>
</dbReference>
<evidence type="ECO:0000313" key="9">
    <source>
        <dbReference type="EMBL" id="WKW12392.1"/>
    </source>
</evidence>
<proteinExistence type="inferred from homology"/>
<dbReference type="EMBL" id="CP130612">
    <property type="protein sequence ID" value="WKW12392.1"/>
    <property type="molecule type" value="Genomic_DNA"/>
</dbReference>
<dbReference type="KEGG" id="pspc:Strain318_001676"/>
<evidence type="ECO:0000256" key="6">
    <source>
        <dbReference type="ARBA" id="ARBA00023167"/>
    </source>
</evidence>
<dbReference type="GO" id="GO:0009088">
    <property type="term" value="P:threonine biosynthetic process"/>
    <property type="evidence" value="ECO:0007669"/>
    <property type="project" value="UniProtKB-KW"/>
</dbReference>
<keyword evidence="2" id="KW-0028">Amino-acid biosynthesis</keyword>
<dbReference type="GO" id="GO:0046983">
    <property type="term" value="F:protein dimerization activity"/>
    <property type="evidence" value="ECO:0007669"/>
    <property type="project" value="InterPro"/>
</dbReference>
<comment type="similarity">
    <text evidence="1">Belongs to the aspartate-semialdehyde dehydrogenase family.</text>
</comment>
<keyword evidence="6" id="KW-0486">Methionine biosynthesis</keyword>
<protein>
    <submittedName>
        <fullName evidence="10">Aspartate-semialdehyde dehydrogenase</fullName>
        <ecNumber evidence="10">1.2.1.11</ecNumber>
    </submittedName>
</protein>
<keyword evidence="3" id="KW-0791">Threonine biosynthesis</keyword>
<dbReference type="InterPro" id="IPR051823">
    <property type="entry name" value="ASADH-related"/>
</dbReference>
<dbReference type="InterPro" id="IPR036291">
    <property type="entry name" value="NAD(P)-bd_dom_sf"/>
</dbReference>
<evidence type="ECO:0000256" key="2">
    <source>
        <dbReference type="ARBA" id="ARBA00022605"/>
    </source>
</evidence>
<dbReference type="SUPFAM" id="SSF55347">
    <property type="entry name" value="Glyceraldehyde-3-phosphate dehydrogenase-like, C-terminal domain"/>
    <property type="match status" value="1"/>
</dbReference>
<feature type="active site" description="Acyl-thioester intermediate" evidence="7">
    <location>
        <position position="149"/>
    </location>
</feature>
<evidence type="ECO:0000313" key="11">
    <source>
        <dbReference type="Proteomes" id="UP001229955"/>
    </source>
</evidence>
<accession>A0AA49JV27</accession>
<dbReference type="GO" id="GO:0051287">
    <property type="term" value="F:NAD binding"/>
    <property type="evidence" value="ECO:0007669"/>
    <property type="project" value="InterPro"/>
</dbReference>
<organism evidence="10 11">
    <name type="scientific">Pseudogemmatithrix spongiicola</name>
    <dbReference type="NCBI Taxonomy" id="3062599"/>
    <lineage>
        <taxon>Bacteria</taxon>
        <taxon>Pseudomonadati</taxon>
        <taxon>Gemmatimonadota</taxon>
        <taxon>Gemmatimonadia</taxon>
        <taxon>Gemmatimonadales</taxon>
        <taxon>Gemmatimonadaceae</taxon>
        <taxon>Pseudogemmatithrix</taxon>
    </lineage>
</organism>
<accession>A0AA49Q816</accession>
<dbReference type="SUPFAM" id="SSF51735">
    <property type="entry name" value="NAD(P)-binding Rossmann-fold domains"/>
    <property type="match status" value="1"/>
</dbReference>
<dbReference type="Proteomes" id="UP001229955">
    <property type="component" value="Chromosome"/>
</dbReference>
<dbReference type="CDD" id="cd18130">
    <property type="entry name" value="ASADH_C_arch_fung_like"/>
    <property type="match status" value="1"/>
</dbReference>
<sequence>MTDSRLPVAVLGATGAVGQTFVRLLAGHPWFRLAEVAASDRSAGKRYADATKWIEGVMPDEVRDLIVTTCDPTQVSATIVFSAMDADAAATVEPAFAMAGRFVLSNTKTFRMTDDVPLVIPEVNASHLALLDAQKAKGWSGGVVTNANCAAIAATMALAPLHERFGLTELFIATMQALSGAGYPGVPSLDILGNVIPYIGGDEEGKIEREMQKMLGTVEGARIAQAPFVVSAHANRVPVEHGHTVVMSAKFRQKPSVSEAIAVIRAWKGEIADLNLPSAPREPLVLAEQPDRPQPRRDVNAGNGMTVTVGRVREDAIFHLKLVAMGHNTIRGAAGSAVLNAEALVATGRLGWTPPGRA</sequence>
<dbReference type="EC" id="1.2.1.11" evidence="10"/>
<dbReference type="AlphaFoldDB" id="A0AA49Q816"/>
<dbReference type="NCBIfam" id="TIGR00978">
    <property type="entry name" value="asd_EA"/>
    <property type="match status" value="1"/>
</dbReference>
<dbReference type="InterPro" id="IPR005676">
    <property type="entry name" value="Asp_semi-ald_DH_pep-lack"/>
</dbReference>
<keyword evidence="11" id="KW-1185">Reference proteome</keyword>
<dbReference type="PIRSF" id="PIRSF000148">
    <property type="entry name" value="ASA_dh"/>
    <property type="match status" value="1"/>
</dbReference>
<evidence type="ECO:0000256" key="1">
    <source>
        <dbReference type="ARBA" id="ARBA00010584"/>
    </source>
</evidence>
<dbReference type="Pfam" id="PF01118">
    <property type="entry name" value="Semialdhyde_dh"/>
    <property type="match status" value="1"/>
</dbReference>
<keyword evidence="5 10" id="KW-0560">Oxidoreductase</keyword>